<dbReference type="Gene3D" id="1.25.40.10">
    <property type="entry name" value="Tetratricopeptide repeat domain"/>
    <property type="match status" value="1"/>
</dbReference>
<dbReference type="PANTHER" id="PTHR44943">
    <property type="entry name" value="CELLULOSE SYNTHASE OPERON PROTEIN C"/>
    <property type="match status" value="1"/>
</dbReference>
<evidence type="ECO:0000256" key="3">
    <source>
        <dbReference type="PROSITE-ProRule" id="PRU00339"/>
    </source>
</evidence>
<feature type="repeat" description="TPR" evidence="3">
    <location>
        <begin position="353"/>
        <end position="386"/>
    </location>
</feature>
<feature type="repeat" description="TPR" evidence="3">
    <location>
        <begin position="282"/>
        <end position="315"/>
    </location>
</feature>
<proteinExistence type="predicted"/>
<dbReference type="SUPFAM" id="SSF52317">
    <property type="entry name" value="Class I glutamine amidotransferase-like"/>
    <property type="match status" value="1"/>
</dbReference>
<evidence type="ECO:0000313" key="7">
    <source>
        <dbReference type="EMBL" id="KYC54564.1"/>
    </source>
</evidence>
<keyword evidence="5" id="KW-1133">Transmembrane helix</keyword>
<keyword evidence="1" id="KW-0677">Repeat</keyword>
<reference evidence="7 9" key="1">
    <citation type="journal article" date="2016" name="ISME J.">
        <title>Chasing the elusive Euryarchaeota class WSA2: genomes reveal a uniquely fastidious methyl-reducing methanogen.</title>
        <authorList>
            <person name="Nobu M.K."/>
            <person name="Narihiro T."/>
            <person name="Kuroda K."/>
            <person name="Mei R."/>
            <person name="Liu W.T."/>
        </authorList>
    </citation>
    <scope>NUCLEOTIDE SEQUENCE [LARGE SCALE GENOMIC DNA]</scope>
    <source>
        <strain evidence="7">ADurb1013_Bin02101</strain>
        <strain evidence="8">ADurb1213_Bin02801</strain>
    </source>
</reference>
<evidence type="ECO:0000256" key="2">
    <source>
        <dbReference type="ARBA" id="ARBA00022803"/>
    </source>
</evidence>
<organism evidence="7 9">
    <name type="scientific">Candidatus Methanofastidiosum methylothiophilum</name>
    <dbReference type="NCBI Taxonomy" id="1705564"/>
    <lineage>
        <taxon>Archaea</taxon>
        <taxon>Methanobacteriati</taxon>
        <taxon>Methanobacteriota</taxon>
        <taxon>Stenosarchaea group</taxon>
        <taxon>Candidatus Methanofastidiosia</taxon>
        <taxon>Candidatus Methanofastidiosales</taxon>
        <taxon>Candidatus Methanofastidiosaceae</taxon>
        <taxon>Candidatus Methanofastidiosum</taxon>
    </lineage>
</organism>
<gene>
    <name evidence="7" type="ORF">AN188_00953</name>
    <name evidence="8" type="ORF">APG09_01045</name>
</gene>
<accession>A0A150JJB4</accession>
<evidence type="ECO:0000259" key="6">
    <source>
        <dbReference type="Pfam" id="PF23355"/>
    </source>
</evidence>
<dbReference type="InterPro" id="IPR011990">
    <property type="entry name" value="TPR-like_helical_dom_sf"/>
</dbReference>
<dbReference type="Pfam" id="PF23355">
    <property type="entry name" value="IFT52_GIFT"/>
    <property type="match status" value="1"/>
</dbReference>
<dbReference type="AlphaFoldDB" id="A0A150JC99"/>
<dbReference type="EMBL" id="LNJE01000011">
    <property type="protein sequence ID" value="KYC57516.1"/>
    <property type="molecule type" value="Genomic_DNA"/>
</dbReference>
<name>A0A150JC99_9EURY</name>
<dbReference type="PROSITE" id="PS50005">
    <property type="entry name" value="TPR"/>
    <property type="match status" value="3"/>
</dbReference>
<dbReference type="SMART" id="SM00028">
    <property type="entry name" value="TPR"/>
    <property type="match status" value="4"/>
</dbReference>
<feature type="transmembrane region" description="Helical" evidence="5">
    <location>
        <begin position="501"/>
        <end position="523"/>
    </location>
</feature>
<feature type="region of interest" description="Disordered" evidence="4">
    <location>
        <begin position="188"/>
        <end position="213"/>
    </location>
</feature>
<feature type="compositionally biased region" description="Polar residues" evidence="4">
    <location>
        <begin position="188"/>
        <end position="197"/>
    </location>
</feature>
<dbReference type="InterPro" id="IPR051685">
    <property type="entry name" value="Ycf3/AcsC/BcsC/TPR_MFPF"/>
</dbReference>
<dbReference type="Gene3D" id="3.40.50.880">
    <property type="match status" value="1"/>
</dbReference>
<evidence type="ECO:0000256" key="4">
    <source>
        <dbReference type="SAM" id="MobiDB-lite"/>
    </source>
</evidence>
<sequence>MKKLFILGIVALLIFSIPLNVNAESKKRVLIDIAHDEPISFTAGYDMFINQLTNKGFILSENKVKITGNTLNNYDVLLVIVPKSNFSPQEIAAIEKFVKDGGSLLVVGRGGSSLDTKKTREVLNELTANMGIIFNDDLVTDTQSYYDNDATNVIIVNIVDDAITKEIFRIAMKLPCSLTLTSNNSKALMRGSPQSLSRPYLSDPDKSGIPPKDPLNPISGTSIIVAAKSNVLSGKVVAIGSSTFIEDHMITKYDHLRLITNIFDYFSGNTGITPPEEKDLTYAELVFAAEEYLANNNYDDAMKTSDKAIEIDPSKYEPYLIKAKSLWNKRRFTDALTEINNALARDPGYEQKMEALILKGDILFSLGKYDEALSTYKIASRLNNSLFGVWYGIARAEYSLGNYQEAIEAINTALDISPTNKEANNFKSMLITIGDDVRLDEAARFFRTAEDSYTAGDYRKSRENYIEAKKLYTELGDQEKVNLINSKISAIDGITIRKNSIVIILGTLIVLGAGLVILVLYLLRPKIFKKV</sequence>
<feature type="domain" description="IFT52 GIFT" evidence="6">
    <location>
        <begin position="29"/>
        <end position="267"/>
    </location>
</feature>
<keyword evidence="5" id="KW-0812">Transmembrane</keyword>
<dbReference type="Pfam" id="PF13432">
    <property type="entry name" value="TPR_16"/>
    <property type="match status" value="2"/>
</dbReference>
<comment type="caution">
    <text evidence="7">The sequence shown here is derived from an EMBL/GenBank/DDBJ whole genome shotgun (WGS) entry which is preliminary data.</text>
</comment>
<feature type="repeat" description="TPR" evidence="3">
    <location>
        <begin position="387"/>
        <end position="420"/>
    </location>
</feature>
<evidence type="ECO:0000313" key="8">
    <source>
        <dbReference type="EMBL" id="KYC57516.1"/>
    </source>
</evidence>
<keyword evidence="2 3" id="KW-0802">TPR repeat</keyword>
<accession>A0A150JJZ7</accession>
<dbReference type="Proteomes" id="UP000092420">
    <property type="component" value="Unassembled WGS sequence"/>
</dbReference>
<dbReference type="InterPro" id="IPR019734">
    <property type="entry name" value="TPR_rpt"/>
</dbReference>
<accession>A0A150JC99</accession>
<evidence type="ECO:0000313" key="9">
    <source>
        <dbReference type="Proteomes" id="UP000092420"/>
    </source>
</evidence>
<dbReference type="InterPro" id="IPR055458">
    <property type="entry name" value="IFT52_GIFT"/>
</dbReference>
<dbReference type="EMBL" id="LNJB01000011">
    <property type="protein sequence ID" value="KYC54564.1"/>
    <property type="molecule type" value="Genomic_DNA"/>
</dbReference>
<keyword evidence="5" id="KW-0472">Membrane</keyword>
<protein>
    <submittedName>
        <fullName evidence="7">Tetratricopeptide repeat protein</fullName>
    </submittedName>
</protein>
<evidence type="ECO:0000256" key="1">
    <source>
        <dbReference type="ARBA" id="ARBA00022737"/>
    </source>
</evidence>
<dbReference type="InterPro" id="IPR029062">
    <property type="entry name" value="Class_I_gatase-like"/>
</dbReference>
<evidence type="ECO:0000256" key="5">
    <source>
        <dbReference type="SAM" id="Phobius"/>
    </source>
</evidence>
<dbReference type="SUPFAM" id="SSF48452">
    <property type="entry name" value="TPR-like"/>
    <property type="match status" value="1"/>
</dbReference>
<dbReference type="PANTHER" id="PTHR44943:SF8">
    <property type="entry name" value="TPR REPEAT-CONTAINING PROTEIN MJ0263"/>
    <property type="match status" value="1"/>
</dbReference>